<dbReference type="HOGENOM" id="CLU_200249_0_0_9"/>
<accession>E8KD99</accession>
<protein>
    <submittedName>
        <fullName evidence="1">Uncharacterized protein</fullName>
    </submittedName>
</protein>
<keyword evidence="2" id="KW-1185">Reference proteome</keyword>
<proteinExistence type="predicted"/>
<reference evidence="1 2" key="1">
    <citation type="submission" date="2010-12" db="EMBL/GenBank/DDBJ databases">
        <authorList>
            <person name="Muzny D."/>
            <person name="Qin X."/>
            <person name="Deng J."/>
            <person name="Jiang H."/>
            <person name="Liu Y."/>
            <person name="Qu J."/>
            <person name="Song X.-Z."/>
            <person name="Zhang L."/>
            <person name="Thornton R."/>
            <person name="Coyle M."/>
            <person name="Francisco L."/>
            <person name="Jackson L."/>
            <person name="Javaid M."/>
            <person name="Korchina V."/>
            <person name="Kovar C."/>
            <person name="Mata R."/>
            <person name="Mathew T."/>
            <person name="Ngo R."/>
            <person name="Nguyen L."/>
            <person name="Nguyen N."/>
            <person name="Okwuonu G."/>
            <person name="Ongeri F."/>
            <person name="Pham C."/>
            <person name="Simmons D."/>
            <person name="Wilczek-Boney K."/>
            <person name="Hale W."/>
            <person name="Jakkamsetti A."/>
            <person name="Pham P."/>
            <person name="Ruth R."/>
            <person name="San Lucas F."/>
            <person name="Warren J."/>
            <person name="Zhang J."/>
            <person name="Zhao Z."/>
            <person name="Zhou C."/>
            <person name="Zhu D."/>
            <person name="Lee S."/>
            <person name="Bess C."/>
            <person name="Blankenburg K."/>
            <person name="Forbes L."/>
            <person name="Fu Q."/>
            <person name="Gubbala S."/>
            <person name="Hirani K."/>
            <person name="Jayaseelan J.C."/>
            <person name="Lara F."/>
            <person name="Munidasa M."/>
            <person name="Palculict T."/>
            <person name="Patil S."/>
            <person name="Pu L.-L."/>
            <person name="Saada N."/>
            <person name="Tang L."/>
            <person name="Weissenberger G."/>
            <person name="Zhu Y."/>
            <person name="Hemphill L."/>
            <person name="Shang Y."/>
            <person name="Youmans B."/>
            <person name="Ayvaz T."/>
            <person name="Ross M."/>
            <person name="Santibanez J."/>
            <person name="Aqrawi P."/>
            <person name="Gross S."/>
            <person name="Joshi V."/>
            <person name="Fowler G."/>
            <person name="Nazareth L."/>
            <person name="Reid J."/>
            <person name="Worley K."/>
            <person name="Petrosino J."/>
            <person name="Highlander S."/>
            <person name="Gibbs R."/>
        </authorList>
    </citation>
    <scope>NUCLEOTIDE SEQUENCE [LARGE SCALE GENOMIC DNA]</scope>
    <source>
        <strain evidence="1 2">ATCC 700780</strain>
    </source>
</reference>
<dbReference type="STRING" id="888746.HMPREF9180_1454"/>
<dbReference type="AlphaFoldDB" id="E8KD99"/>
<evidence type="ECO:0000313" key="1">
    <source>
        <dbReference type="EMBL" id="EFX39997.1"/>
    </source>
</evidence>
<name>E8KD99_9STRE</name>
<gene>
    <name evidence="1" type="ORF">HMPREF9180_1454</name>
</gene>
<comment type="caution">
    <text evidence="1">The sequence shown here is derived from an EMBL/GenBank/DDBJ whole genome shotgun (WGS) entry which is preliminary data.</text>
</comment>
<dbReference type="Proteomes" id="UP000010304">
    <property type="component" value="Unassembled WGS sequence"/>
</dbReference>
<sequence length="80" mass="9062">MYTVKINFFKIGVNMSNKVSIMQEMFKKEGSDELVPAVTIILDGQIRNIIDALTEQNGYEGYPEAISEILFKGIESMIKK</sequence>
<dbReference type="EMBL" id="AEVF01000013">
    <property type="protein sequence ID" value="EFX39997.1"/>
    <property type="molecule type" value="Genomic_DNA"/>
</dbReference>
<evidence type="ECO:0000313" key="2">
    <source>
        <dbReference type="Proteomes" id="UP000010304"/>
    </source>
</evidence>
<organism evidence="1 2">
    <name type="scientific">Streptococcus peroris ATCC 700780</name>
    <dbReference type="NCBI Taxonomy" id="888746"/>
    <lineage>
        <taxon>Bacteria</taxon>
        <taxon>Bacillati</taxon>
        <taxon>Bacillota</taxon>
        <taxon>Bacilli</taxon>
        <taxon>Lactobacillales</taxon>
        <taxon>Streptococcaceae</taxon>
        <taxon>Streptococcus</taxon>
    </lineage>
</organism>